<dbReference type="Pfam" id="PF13499">
    <property type="entry name" value="EF-hand_7"/>
    <property type="match status" value="2"/>
</dbReference>
<feature type="domain" description="EF-hand" evidence="3">
    <location>
        <begin position="104"/>
        <end position="139"/>
    </location>
</feature>
<evidence type="ECO:0000259" key="3">
    <source>
        <dbReference type="PROSITE" id="PS50222"/>
    </source>
</evidence>
<dbReference type="PROSITE" id="PS50222">
    <property type="entry name" value="EF_HAND_2"/>
    <property type="match status" value="3"/>
</dbReference>
<gene>
    <name evidence="4" type="ORF">DTER00134_LOCUS22378</name>
</gene>
<dbReference type="InterPro" id="IPR002048">
    <property type="entry name" value="EF_hand_dom"/>
</dbReference>
<dbReference type="GO" id="GO:0016460">
    <property type="term" value="C:myosin II complex"/>
    <property type="evidence" value="ECO:0007669"/>
    <property type="project" value="TreeGrafter"/>
</dbReference>
<dbReference type="EMBL" id="HBIP01037007">
    <property type="protein sequence ID" value="CAE0507301.1"/>
    <property type="molecule type" value="Transcribed_RNA"/>
</dbReference>
<proteinExistence type="predicted"/>
<dbReference type="SUPFAM" id="SSF47473">
    <property type="entry name" value="EF-hand"/>
    <property type="match status" value="1"/>
</dbReference>
<keyword evidence="2" id="KW-0106">Calcium</keyword>
<organism evidence="4">
    <name type="scientific">Dunaliella tertiolecta</name>
    <name type="common">Green alga</name>
    <dbReference type="NCBI Taxonomy" id="3047"/>
    <lineage>
        <taxon>Eukaryota</taxon>
        <taxon>Viridiplantae</taxon>
        <taxon>Chlorophyta</taxon>
        <taxon>core chlorophytes</taxon>
        <taxon>Chlorophyceae</taxon>
        <taxon>CS clade</taxon>
        <taxon>Chlamydomonadales</taxon>
        <taxon>Dunaliellaceae</taxon>
        <taxon>Dunaliella</taxon>
    </lineage>
</organism>
<keyword evidence="1" id="KW-0677">Repeat</keyword>
<reference evidence="4" key="1">
    <citation type="submission" date="2021-01" db="EMBL/GenBank/DDBJ databases">
        <authorList>
            <person name="Corre E."/>
            <person name="Pelletier E."/>
            <person name="Niang G."/>
            <person name="Scheremetjew M."/>
            <person name="Finn R."/>
            <person name="Kale V."/>
            <person name="Holt S."/>
            <person name="Cochrane G."/>
            <person name="Meng A."/>
            <person name="Brown T."/>
            <person name="Cohen L."/>
        </authorList>
    </citation>
    <scope>NUCLEOTIDE SEQUENCE</scope>
    <source>
        <strain evidence="4">CCMP1320</strain>
    </source>
</reference>
<dbReference type="PROSITE" id="PS00018">
    <property type="entry name" value="EF_HAND_1"/>
    <property type="match status" value="1"/>
</dbReference>
<feature type="domain" description="EF-hand" evidence="3">
    <location>
        <begin position="140"/>
        <end position="173"/>
    </location>
</feature>
<dbReference type="Gene3D" id="1.10.238.10">
    <property type="entry name" value="EF-hand"/>
    <property type="match status" value="1"/>
</dbReference>
<evidence type="ECO:0000256" key="2">
    <source>
        <dbReference type="ARBA" id="ARBA00022837"/>
    </source>
</evidence>
<evidence type="ECO:0000313" key="4">
    <source>
        <dbReference type="EMBL" id="CAE0507301.1"/>
    </source>
</evidence>
<dbReference type="SMART" id="SM00054">
    <property type="entry name" value="EFh"/>
    <property type="match status" value="4"/>
</dbReference>
<accession>A0A7S3VTV5</accession>
<evidence type="ECO:0000256" key="1">
    <source>
        <dbReference type="ARBA" id="ARBA00022737"/>
    </source>
</evidence>
<dbReference type="InterPro" id="IPR050230">
    <property type="entry name" value="CALM/Myosin/TropC-like"/>
</dbReference>
<dbReference type="InterPro" id="IPR018247">
    <property type="entry name" value="EF_Hand_1_Ca_BS"/>
</dbReference>
<dbReference type="PANTHER" id="PTHR23048">
    <property type="entry name" value="MYOSIN LIGHT CHAIN 1, 3"/>
    <property type="match status" value="1"/>
</dbReference>
<dbReference type="PANTHER" id="PTHR23048:SF0">
    <property type="entry name" value="CALMODULIN LIKE 3"/>
    <property type="match status" value="1"/>
</dbReference>
<dbReference type="AlphaFoldDB" id="A0A7S3VTV5"/>
<dbReference type="InterPro" id="IPR011992">
    <property type="entry name" value="EF-hand-dom_pair"/>
</dbReference>
<dbReference type="FunFam" id="1.10.238.10:FF:000003">
    <property type="entry name" value="Calmodulin A"/>
    <property type="match status" value="1"/>
</dbReference>
<name>A0A7S3VTV5_DUNTE</name>
<protein>
    <recommendedName>
        <fullName evidence="3">EF-hand domain-containing protein</fullName>
    </recommendedName>
</protein>
<sequence length="173" mass="19034">MTQSKDKDDLLRQLGIVDDDVPDDDCNLPAAVIADFKEAFNAVDTDGDGLINASELMSAMQALSVKVTATQAEEMIRELDVTARGAIQLPQFIILMERHTHNSGAEQELIDAFRVFDTRGTGRLKASELRHILTSLGEKLSEEEVEELIREVDVDGDGEILCNEFASIMLARG</sequence>
<feature type="domain" description="EF-hand" evidence="3">
    <location>
        <begin position="31"/>
        <end position="66"/>
    </location>
</feature>
<dbReference type="CDD" id="cd00051">
    <property type="entry name" value="EFh"/>
    <property type="match status" value="1"/>
</dbReference>
<dbReference type="GO" id="GO:0005509">
    <property type="term" value="F:calcium ion binding"/>
    <property type="evidence" value="ECO:0007669"/>
    <property type="project" value="InterPro"/>
</dbReference>